<sequence>MPYESAITFTLDTICPWTYIAYLRLHTALTQYRAAHPTAPVTFTLKFAPYQLYPDFSKQGEDKYAWYVKEKFAGDEQRMRMFVEYMETLGRAEGVEIDFGGHVAGTMDAHRVVGWVQGEKGEEAAERVVGSLYKQYFTQRAHPSSRETLLEACLAAGLSEKDARGLVEDGNEGLMEAKMAIQEQVGNGVDSVPYVVFEGRKRDFTLVGAKEVGEYVKTLEQVGKEA</sequence>
<proteinExistence type="predicted"/>
<evidence type="ECO:0000313" key="2">
    <source>
        <dbReference type="EMBL" id="KAF2269940.1"/>
    </source>
</evidence>
<evidence type="ECO:0000313" key="3">
    <source>
        <dbReference type="Proteomes" id="UP000800093"/>
    </source>
</evidence>
<comment type="caution">
    <text evidence="2">The sequence shown here is derived from an EMBL/GenBank/DDBJ whole genome shotgun (WGS) entry which is preliminary data.</text>
</comment>
<dbReference type="Pfam" id="PF01323">
    <property type="entry name" value="DSBA"/>
    <property type="match status" value="1"/>
</dbReference>
<gene>
    <name evidence="2" type="ORF">CC78DRAFT_602222</name>
</gene>
<dbReference type="Gene3D" id="3.40.30.10">
    <property type="entry name" value="Glutaredoxin"/>
    <property type="match status" value="1"/>
</dbReference>
<dbReference type="PANTHER" id="PTHR13887:SF52">
    <property type="entry name" value="DSBA-LIKE THIOREDOXIN DOMAIN-CONTAINING PROTEIN"/>
    <property type="match status" value="1"/>
</dbReference>
<dbReference type="AlphaFoldDB" id="A0A9P4NBE3"/>
<dbReference type="EMBL" id="ML986581">
    <property type="protein sequence ID" value="KAF2269940.1"/>
    <property type="molecule type" value="Genomic_DNA"/>
</dbReference>
<dbReference type="Proteomes" id="UP000800093">
    <property type="component" value="Unassembled WGS sequence"/>
</dbReference>
<dbReference type="SUPFAM" id="SSF52833">
    <property type="entry name" value="Thioredoxin-like"/>
    <property type="match status" value="1"/>
</dbReference>
<evidence type="ECO:0000259" key="1">
    <source>
        <dbReference type="Pfam" id="PF01323"/>
    </source>
</evidence>
<dbReference type="PANTHER" id="PTHR13887">
    <property type="entry name" value="GLUTATHIONE S-TRANSFERASE KAPPA"/>
    <property type="match status" value="1"/>
</dbReference>
<accession>A0A9P4NBE3</accession>
<keyword evidence="3" id="KW-1185">Reference proteome</keyword>
<protein>
    <submittedName>
        <fullName evidence="2">Thioredoxin-like protein</fullName>
    </submittedName>
</protein>
<dbReference type="OrthoDB" id="1930760at2759"/>
<dbReference type="InterPro" id="IPR001853">
    <property type="entry name" value="DSBA-like_thioredoxin_dom"/>
</dbReference>
<dbReference type="GO" id="GO:0016491">
    <property type="term" value="F:oxidoreductase activity"/>
    <property type="evidence" value="ECO:0007669"/>
    <property type="project" value="InterPro"/>
</dbReference>
<dbReference type="InterPro" id="IPR036249">
    <property type="entry name" value="Thioredoxin-like_sf"/>
</dbReference>
<feature type="domain" description="DSBA-like thioredoxin" evidence="1">
    <location>
        <begin position="7"/>
        <end position="216"/>
    </location>
</feature>
<organism evidence="2 3">
    <name type="scientific">Lojkania enalia</name>
    <dbReference type="NCBI Taxonomy" id="147567"/>
    <lineage>
        <taxon>Eukaryota</taxon>
        <taxon>Fungi</taxon>
        <taxon>Dikarya</taxon>
        <taxon>Ascomycota</taxon>
        <taxon>Pezizomycotina</taxon>
        <taxon>Dothideomycetes</taxon>
        <taxon>Pleosporomycetidae</taxon>
        <taxon>Pleosporales</taxon>
        <taxon>Pleosporales incertae sedis</taxon>
        <taxon>Lojkania</taxon>
    </lineage>
</organism>
<name>A0A9P4NBE3_9PLEO</name>
<reference evidence="3" key="1">
    <citation type="journal article" date="2020" name="Stud. Mycol.">
        <title>101 Dothideomycetes genomes: A test case for predicting lifestyles and emergence of pathogens.</title>
        <authorList>
            <person name="Haridas S."/>
            <person name="Albert R."/>
            <person name="Binder M."/>
            <person name="Bloem J."/>
            <person name="LaButti K."/>
            <person name="Salamov A."/>
            <person name="Andreopoulos B."/>
            <person name="Baker S."/>
            <person name="Barry K."/>
            <person name="Bills G."/>
            <person name="Bluhm B."/>
            <person name="Cannon C."/>
            <person name="Castanera R."/>
            <person name="Culley D."/>
            <person name="Daum C."/>
            <person name="Ezra D."/>
            <person name="Gonzalez J."/>
            <person name="Henrissat B."/>
            <person name="Kuo A."/>
            <person name="Liang C."/>
            <person name="Lipzen A."/>
            <person name="Lutzoni F."/>
            <person name="Magnuson J."/>
            <person name="Mondo S."/>
            <person name="Nolan M."/>
            <person name="Ohm R."/>
            <person name="Pangilinan J."/>
            <person name="Park H.-J."/>
            <person name="Ramirez L."/>
            <person name="Alfaro M."/>
            <person name="Sun H."/>
            <person name="Tritt A."/>
            <person name="Yoshinaga Y."/>
            <person name="Zwiers L.-H."/>
            <person name="Turgeon B."/>
            <person name="Goodwin S."/>
            <person name="Spatafora J."/>
            <person name="Crous P."/>
            <person name="Grigoriev I."/>
        </authorList>
    </citation>
    <scope>NUCLEOTIDE SEQUENCE [LARGE SCALE GENOMIC DNA]</scope>
    <source>
        <strain evidence="3">CBS 304.66</strain>
    </source>
</reference>